<dbReference type="InterPro" id="IPR036366">
    <property type="entry name" value="PGBDSf"/>
</dbReference>
<dbReference type="RefSeq" id="WP_229919790.1">
    <property type="nucleotide sequence ID" value="NZ_BMVU01000071.1"/>
</dbReference>
<dbReference type="SUPFAM" id="SSF47090">
    <property type="entry name" value="PGBD-like"/>
    <property type="match status" value="1"/>
</dbReference>
<evidence type="ECO:0000313" key="2">
    <source>
        <dbReference type="EMBL" id="GGY09775.1"/>
    </source>
</evidence>
<organism evidence="2 3">
    <name type="scientific">Streptomyces minutiscleroticus</name>
    <dbReference type="NCBI Taxonomy" id="68238"/>
    <lineage>
        <taxon>Bacteria</taxon>
        <taxon>Bacillati</taxon>
        <taxon>Actinomycetota</taxon>
        <taxon>Actinomycetes</taxon>
        <taxon>Kitasatosporales</taxon>
        <taxon>Streptomycetaceae</taxon>
        <taxon>Streptomyces</taxon>
    </lineage>
</organism>
<dbReference type="CDD" id="cd06418">
    <property type="entry name" value="GH25_BacA-like"/>
    <property type="match status" value="1"/>
</dbReference>
<comment type="caution">
    <text evidence="2">The sequence shown here is derived from an EMBL/GenBank/DDBJ whole genome shotgun (WGS) entry which is preliminary data.</text>
</comment>
<dbReference type="Pfam" id="PF08924">
    <property type="entry name" value="Rv2525c_GlyHyd-like"/>
    <property type="match status" value="1"/>
</dbReference>
<evidence type="ECO:0000313" key="3">
    <source>
        <dbReference type="Proteomes" id="UP000619244"/>
    </source>
</evidence>
<dbReference type="Gene3D" id="3.20.20.80">
    <property type="entry name" value="Glycosidases"/>
    <property type="match status" value="1"/>
</dbReference>
<feature type="domain" description="Rv2525c-like glycoside hydrolase-like" evidence="1">
    <location>
        <begin position="312"/>
        <end position="474"/>
    </location>
</feature>
<dbReference type="AlphaFoldDB" id="A0A918U8F1"/>
<reference evidence="2" key="2">
    <citation type="submission" date="2020-09" db="EMBL/GenBank/DDBJ databases">
        <authorList>
            <person name="Sun Q."/>
            <person name="Ohkuma M."/>
        </authorList>
    </citation>
    <scope>NUCLEOTIDE SEQUENCE</scope>
    <source>
        <strain evidence="2">JCM 4790</strain>
    </source>
</reference>
<accession>A0A918U8F1</accession>
<dbReference type="InterPro" id="IPR015020">
    <property type="entry name" value="Rv2525c-like_Glyco_Hydro-like"/>
</dbReference>
<gene>
    <name evidence="2" type="ORF">GCM10010358_73040</name>
</gene>
<dbReference type="EMBL" id="BMVU01000071">
    <property type="protein sequence ID" value="GGY09775.1"/>
    <property type="molecule type" value="Genomic_DNA"/>
</dbReference>
<dbReference type="Proteomes" id="UP000619244">
    <property type="component" value="Unassembled WGS sequence"/>
</dbReference>
<keyword evidence="3" id="KW-1185">Reference proteome</keyword>
<reference evidence="2" key="1">
    <citation type="journal article" date="2014" name="Int. J. Syst. Evol. Microbiol.">
        <title>Complete genome sequence of Corynebacterium casei LMG S-19264T (=DSM 44701T), isolated from a smear-ripened cheese.</title>
        <authorList>
            <consortium name="US DOE Joint Genome Institute (JGI-PGF)"/>
            <person name="Walter F."/>
            <person name="Albersmeier A."/>
            <person name="Kalinowski J."/>
            <person name="Ruckert C."/>
        </authorList>
    </citation>
    <scope>NUCLEOTIDE SEQUENCE</scope>
    <source>
        <strain evidence="2">JCM 4790</strain>
    </source>
</reference>
<name>A0A918U8F1_9ACTN</name>
<dbReference type="InterPro" id="IPR036365">
    <property type="entry name" value="PGBD-like_sf"/>
</dbReference>
<protein>
    <recommendedName>
        <fullName evidence="1">Rv2525c-like glycoside hydrolase-like domain-containing protein</fullName>
    </recommendedName>
</protein>
<proteinExistence type="predicted"/>
<evidence type="ECO:0000259" key="1">
    <source>
        <dbReference type="Pfam" id="PF08924"/>
    </source>
</evidence>
<dbReference type="Gene3D" id="1.10.101.10">
    <property type="entry name" value="PGBD-like superfamily/PGBD"/>
    <property type="match status" value="2"/>
</dbReference>
<dbReference type="InterPro" id="IPR017853">
    <property type="entry name" value="GH"/>
</dbReference>
<sequence length="793" mass="86542">MADEMVLQAQKWVNSTYKNVSGYNLVTEDGKTGWNTMYSLTRALQHELGITALSNAFGPTTLSTLQAKGAIKVGEPNENIVKIIQCGMYCKGYSAGAIDGEMSQATQTGLNTMMQHMGLSAAYLNGTVRPKVFKALLTMDSYVFLSGGLEQIRFMQQWLNGRYFEKSTFYIGPCDGYFSRDAQQALMKGIQYESGIPEDQATGVFGPGTVAGLKAHTLSEGDSGTWVQLFTGACVANGPSNTSGDIATFGNQFDADLTDWVKKFQSFSAISQTGKADFDTWAQLLVSYGNPDRNVNVNACDTRFTITAQRAQALHQAGYRAVGRYLDEPAGSKLNKEIQPGELDAIFSAGLNVIPIWQYDASSLADFKYSNGYLHGSLAHGRAEGYGFNRSTVIYFAVDYDATSADMDRIIDYFSGVNDALKSNGSKYIAGVYGSRNVCASVSGGAYVPHAYVSGMSYGFSGNLGFPLPQNWAFNQIKEFDFVNGSDSFGLDRVSHRPGADSGQSSVNDPGGSEVEEFIAYVQNVYDAAVSYGKGDPNELSLQFMRWDKYTDARWRALFGEVDDAFIDYASGRGIGRSRNLAYADPSMGVIINPDHLVASASGYFLKGNAGAGKANRAELASWGGDLLTFYGEWSRSDNASPLDFCRKTLCRPDVASTFSLGDLIEDIDGFLVAERLKNSSTNIVNELKRILLGTGHLTRFSDFKLYKFSGTTSNVEATAKAFLEGQIDDTLLSSTRALLIHRNCPVGKEPWNESDSVMSEFYAGFAETLQKLIDQQVARRAKFLAAQKEEKR</sequence>
<dbReference type="SUPFAM" id="SSF51445">
    <property type="entry name" value="(Trans)glycosidases"/>
    <property type="match status" value="1"/>
</dbReference>